<name>A0A7S3BSY6_9EUKA</name>
<sequence>MTVQGNRQTLKLQLAAMLDMRCLVSTTYELEGDRLEILLVHDKISSLLDRGARLRRGDVDGLLPNMHAVLRADCTLQVGVVIDKIWPGMGTFEGSPLTRTCPAY</sequence>
<accession>A0A7S3BSY6</accession>
<organism evidence="1">
    <name type="scientific">Haptolina ericina</name>
    <dbReference type="NCBI Taxonomy" id="156174"/>
    <lineage>
        <taxon>Eukaryota</taxon>
        <taxon>Haptista</taxon>
        <taxon>Haptophyta</taxon>
        <taxon>Prymnesiophyceae</taxon>
        <taxon>Prymnesiales</taxon>
        <taxon>Prymnesiaceae</taxon>
        <taxon>Haptolina</taxon>
    </lineage>
</organism>
<evidence type="ECO:0000313" key="1">
    <source>
        <dbReference type="EMBL" id="CAE0142730.1"/>
    </source>
</evidence>
<dbReference type="AlphaFoldDB" id="A0A7S3BSY6"/>
<dbReference type="EMBL" id="HBHX01062370">
    <property type="protein sequence ID" value="CAE0142730.1"/>
    <property type="molecule type" value="Transcribed_RNA"/>
</dbReference>
<protein>
    <submittedName>
        <fullName evidence="1">Uncharacterized protein</fullName>
    </submittedName>
</protein>
<proteinExistence type="predicted"/>
<reference evidence="1" key="1">
    <citation type="submission" date="2021-01" db="EMBL/GenBank/DDBJ databases">
        <authorList>
            <person name="Corre E."/>
            <person name="Pelletier E."/>
            <person name="Niang G."/>
            <person name="Scheremetjew M."/>
            <person name="Finn R."/>
            <person name="Kale V."/>
            <person name="Holt S."/>
            <person name="Cochrane G."/>
            <person name="Meng A."/>
            <person name="Brown T."/>
            <person name="Cohen L."/>
        </authorList>
    </citation>
    <scope>NUCLEOTIDE SEQUENCE</scope>
    <source>
        <strain evidence="1">CCMP281</strain>
    </source>
</reference>
<gene>
    <name evidence="1" type="ORF">HERI1096_LOCUS34479</name>
</gene>